<evidence type="ECO:0000256" key="1">
    <source>
        <dbReference type="SAM" id="MobiDB-lite"/>
    </source>
</evidence>
<feature type="compositionally biased region" description="Polar residues" evidence="1">
    <location>
        <begin position="779"/>
        <end position="788"/>
    </location>
</feature>
<feature type="compositionally biased region" description="Low complexity" evidence="1">
    <location>
        <begin position="339"/>
        <end position="349"/>
    </location>
</feature>
<reference evidence="2" key="1">
    <citation type="journal article" date="2020" name="Stud. Mycol.">
        <title>101 Dothideomycetes genomes: a test case for predicting lifestyles and emergence of pathogens.</title>
        <authorList>
            <person name="Haridas S."/>
            <person name="Albert R."/>
            <person name="Binder M."/>
            <person name="Bloem J."/>
            <person name="Labutti K."/>
            <person name="Salamov A."/>
            <person name="Andreopoulos B."/>
            <person name="Baker S."/>
            <person name="Barry K."/>
            <person name="Bills G."/>
            <person name="Bluhm B."/>
            <person name="Cannon C."/>
            <person name="Castanera R."/>
            <person name="Culley D."/>
            <person name="Daum C."/>
            <person name="Ezra D."/>
            <person name="Gonzalez J."/>
            <person name="Henrissat B."/>
            <person name="Kuo A."/>
            <person name="Liang C."/>
            <person name="Lipzen A."/>
            <person name="Lutzoni F."/>
            <person name="Magnuson J."/>
            <person name="Mondo S."/>
            <person name="Nolan M."/>
            <person name="Ohm R."/>
            <person name="Pangilinan J."/>
            <person name="Park H.-J."/>
            <person name="Ramirez L."/>
            <person name="Alfaro M."/>
            <person name="Sun H."/>
            <person name="Tritt A."/>
            <person name="Yoshinaga Y."/>
            <person name="Zwiers L.-H."/>
            <person name="Turgeon B."/>
            <person name="Goodwin S."/>
            <person name="Spatafora J."/>
            <person name="Crous P."/>
            <person name="Grigoriev I."/>
        </authorList>
    </citation>
    <scope>NUCLEOTIDE SEQUENCE</scope>
    <source>
        <strain evidence="2">CBS 207.26</strain>
    </source>
</reference>
<dbReference type="EMBL" id="ML994616">
    <property type="protein sequence ID" value="KAF2191824.1"/>
    <property type="molecule type" value="Genomic_DNA"/>
</dbReference>
<name>A0A6A6EJI0_9PEZI</name>
<proteinExistence type="predicted"/>
<dbReference type="AlphaFoldDB" id="A0A6A6EJI0"/>
<organism evidence="2 3">
    <name type="scientific">Zopfia rhizophila CBS 207.26</name>
    <dbReference type="NCBI Taxonomy" id="1314779"/>
    <lineage>
        <taxon>Eukaryota</taxon>
        <taxon>Fungi</taxon>
        <taxon>Dikarya</taxon>
        <taxon>Ascomycota</taxon>
        <taxon>Pezizomycotina</taxon>
        <taxon>Dothideomycetes</taxon>
        <taxon>Dothideomycetes incertae sedis</taxon>
        <taxon>Zopfiaceae</taxon>
        <taxon>Zopfia</taxon>
    </lineage>
</organism>
<dbReference type="OrthoDB" id="3695698at2759"/>
<dbReference type="Proteomes" id="UP000800200">
    <property type="component" value="Unassembled WGS sequence"/>
</dbReference>
<sequence length="885" mass="97097">MPRGLAPPSEKGRPLCTLPLHLYITPLNPAFKLFFLTSLIPSRALGADNSPNQPPSMAPSPNKGARPATQGQVRYRIFPRITLQAILKVLNVAINNYGDTAERGRRVLMEIHRSRAFAIYGNLDIQWPVKVQESGYLWNELHELHNFAVRCWGQYRGHFTGTHVDQFLTLFPKLLIHLAEVDEMGVITNGPGETCERYEDLPLNNERYLVWFRTFEAKLREEKGFKLWRPSPRPASSASSGSMRTFPEPSSGSHNFHGGTVPDTRRVSRHCIPNLTPLSSSSPASPTVQEPARKRGHGNRLPGGNSILIKPPSIPIPPFQQSRKDDSCDDSDTENYAQSSSGSSNSYSSMRPKNETVSESEFVLFQISNRARSSASDCAPVLAPLNPGDQVGDNNATSTSPVRIKASSGAALTPVIEDAVRAPMLPPRAQKGVKGHKPRVFSKYSRTHDKSVVSQLTSVSKEEKANEGDWGNPGDGLCRRFGFGGCVRISSYFGDENVQSTPDGSVCNACSWPIQSYIQDGYKHACGCSGTCGKTCNAPRNFVGSPFNLYNGQANHEGHEYHRCSSCRGFNIKNGSHVCWWCGESLFREQERGYGYNHTESCWGDCNNSCGNPPIPKAGSLNSDAQLGRAAVGDEPQKGVVEAYSLLDVQGRSAVLGSEDLEGQLQSQIASDPGNAWGYANAYLAVRKDQRKEHKKNNRLANTNGSGARGAIERDCGGDNGFHSGGCISMAAFWANNDGNTDYESVHDHPSTPRSYQLGFGSRGRDDNSSMPSPADKTSGMNQNTDGDATSKLNKKDSDKLKVTYWAALESANETIHVPIDGLNVSGEQKAAAQLAKRLWKVIVHRKWEETTCVQEIYDLASHVLREDECQMPGGCSWRWKKAEN</sequence>
<gene>
    <name evidence="2" type="ORF">K469DRAFT_343200</name>
</gene>
<feature type="region of interest" description="Disordered" evidence="1">
    <location>
        <begin position="227"/>
        <end position="353"/>
    </location>
</feature>
<accession>A0A6A6EJI0</accession>
<feature type="compositionally biased region" description="Low complexity" evidence="1">
    <location>
        <begin position="273"/>
        <end position="287"/>
    </location>
</feature>
<protein>
    <submittedName>
        <fullName evidence="2">Uncharacterized protein</fullName>
    </submittedName>
</protein>
<evidence type="ECO:0000313" key="2">
    <source>
        <dbReference type="EMBL" id="KAF2191824.1"/>
    </source>
</evidence>
<feature type="region of interest" description="Disordered" evidence="1">
    <location>
        <begin position="743"/>
        <end position="794"/>
    </location>
</feature>
<keyword evidence="3" id="KW-1185">Reference proteome</keyword>
<feature type="region of interest" description="Disordered" evidence="1">
    <location>
        <begin position="46"/>
        <end position="69"/>
    </location>
</feature>
<feature type="region of interest" description="Disordered" evidence="1">
    <location>
        <begin position="689"/>
        <end position="710"/>
    </location>
</feature>
<evidence type="ECO:0000313" key="3">
    <source>
        <dbReference type="Proteomes" id="UP000800200"/>
    </source>
</evidence>